<gene>
    <name evidence="4" type="ORF">EDD33_0366</name>
</gene>
<accession>A0A3N2CPV1</accession>
<proteinExistence type="predicted"/>
<dbReference type="PROSITE" id="PS51192">
    <property type="entry name" value="HELICASE_ATP_BIND_1"/>
    <property type="match status" value="1"/>
</dbReference>
<dbReference type="InterPro" id="IPR050742">
    <property type="entry name" value="Helicase_Restrict-Modif_Enz"/>
</dbReference>
<feature type="region of interest" description="Disordered" evidence="1">
    <location>
        <begin position="405"/>
        <end position="426"/>
    </location>
</feature>
<dbReference type="InterPro" id="IPR027417">
    <property type="entry name" value="P-loop_NTPase"/>
</dbReference>
<dbReference type="InterPro" id="IPR006935">
    <property type="entry name" value="Helicase/UvrB_N"/>
</dbReference>
<dbReference type="PANTHER" id="PTHR47396">
    <property type="entry name" value="TYPE I RESTRICTION ENZYME ECOKI R PROTEIN"/>
    <property type="match status" value="1"/>
</dbReference>
<dbReference type="Pfam" id="PF04851">
    <property type="entry name" value="ResIII"/>
    <property type="match status" value="1"/>
</dbReference>
<name>A0A3N2CPV1_9ACTN</name>
<feature type="region of interest" description="Disordered" evidence="1">
    <location>
        <begin position="666"/>
        <end position="688"/>
    </location>
</feature>
<dbReference type="InterPro" id="IPR014001">
    <property type="entry name" value="Helicase_ATP-bd"/>
</dbReference>
<keyword evidence="2" id="KW-1133">Transmembrane helix</keyword>
<dbReference type="AlphaFoldDB" id="A0A3N2CPV1"/>
<dbReference type="PANTHER" id="PTHR47396:SF1">
    <property type="entry name" value="ATP-DEPENDENT HELICASE IRC3-RELATED"/>
    <property type="match status" value="1"/>
</dbReference>
<sequence length="920" mass="97856">MRRASEAGSRRWWVTMPPGAGKTLVGTEVARLLGLRTLVLSPNTAITAQWAHTWESYDGPPAGNRRDLRSSFTSLTYQSLAVFDDDDREAAETGDVEEPSPSHLDRLHPHGRDLVETMREAGPLLVVLDECHHLLEVWGELLREVLDQLPEAVVLGLTATPPGAMTRAQVDLTAELFGPVLYEATIPALVAAGTLAPYAELAWLVEPTPEEAAWLAEQSTRFAELTSDLFAPGFGSTPFPTWLQHRFPGDSEAGADGPATTWAEQSTREPELADAVLRLAHAELLALPPGAVLLERHREDPGADDWRVLVDDWLRGCIQPRAEVEGADGAGDRDVLETVRRTLPAIGYTWTRRGVRTGRGTVDRVTARSRAKEAAVAGIAAAEARNLGDRTRVLVLCDHERATATTRRRLSDGPTDEGTATPEPAGSALGVLASLLRHRDAAALRPVLVTGRTVAASHSTLAALVDWLRRTHPMLAGGLRIEDADGVAVLTGRWTSGAWVGHLTRWFAEGGTQCLIGTRSLLGEGWDAPCVTSLVDLTTATTPTAVVQTRGRALRTDPDHPDKVALVWTVVCTYDGHVAGAGDWDRFSRKHRGYFTVDEQGEVVDGVAGVDSAFSEFHPPPADAHDAIDARMLVRAEDRDAIRSQWRSCGEVADAVGHVVRVRRTGTGAAPADEPRTGTTGLTSWTEQSSRRPGARLAAVPPVVAVVLVATLALLGLPLAAVVVLGVLLLGAAAVAAVALLGRATLQGASQHRVGLGHAAAAVADGLHRAGLSPVGSDALRVQVAADGTTSYGLADVDEDVSARFATAFEEVVSPMASPRYVVPRRVTSAPAGLDGLKRGLRSRGRHQPDGEVWHTVPSALAGQRTAADAFAGAWHHWASGDGTTVKAVYAQSPDGAGVLATHRGEDPFAVTCVVRRVWS</sequence>
<feature type="transmembrane region" description="Helical" evidence="2">
    <location>
        <begin position="697"/>
        <end position="715"/>
    </location>
</feature>
<dbReference type="GO" id="GO:0003677">
    <property type="term" value="F:DNA binding"/>
    <property type="evidence" value="ECO:0007669"/>
    <property type="project" value="InterPro"/>
</dbReference>
<reference evidence="4 5" key="1">
    <citation type="submission" date="2018-11" db="EMBL/GenBank/DDBJ databases">
        <title>Sequencing the genomes of 1000 actinobacteria strains.</title>
        <authorList>
            <person name="Klenk H.-P."/>
        </authorList>
    </citation>
    <scope>NUCLEOTIDE SEQUENCE [LARGE SCALE GENOMIC DNA]</scope>
    <source>
        <strain evidence="4 5">DSM 12652</strain>
    </source>
</reference>
<feature type="compositionally biased region" description="Acidic residues" evidence="1">
    <location>
        <begin position="88"/>
        <end position="98"/>
    </location>
</feature>
<evidence type="ECO:0000313" key="5">
    <source>
        <dbReference type="Proteomes" id="UP000281738"/>
    </source>
</evidence>
<feature type="region of interest" description="Disordered" evidence="1">
    <location>
        <begin position="88"/>
        <end position="108"/>
    </location>
</feature>
<evidence type="ECO:0000313" key="4">
    <source>
        <dbReference type="EMBL" id="ROR89541.1"/>
    </source>
</evidence>
<protein>
    <submittedName>
        <fullName evidence="4">Type III restriction/modification enzyme restriction subunit</fullName>
    </submittedName>
</protein>
<keyword evidence="5" id="KW-1185">Reference proteome</keyword>
<dbReference type="Gene3D" id="3.40.50.300">
    <property type="entry name" value="P-loop containing nucleotide triphosphate hydrolases"/>
    <property type="match status" value="2"/>
</dbReference>
<dbReference type="GO" id="GO:0016787">
    <property type="term" value="F:hydrolase activity"/>
    <property type="evidence" value="ECO:0007669"/>
    <property type="project" value="InterPro"/>
</dbReference>
<feature type="transmembrane region" description="Helical" evidence="2">
    <location>
        <begin position="721"/>
        <end position="742"/>
    </location>
</feature>
<dbReference type="EMBL" id="RKHO01000001">
    <property type="protein sequence ID" value="ROR89541.1"/>
    <property type="molecule type" value="Genomic_DNA"/>
</dbReference>
<organism evidence="4 5">
    <name type="scientific">Nocardioides aurantiacus</name>
    <dbReference type="NCBI Taxonomy" id="86796"/>
    <lineage>
        <taxon>Bacteria</taxon>
        <taxon>Bacillati</taxon>
        <taxon>Actinomycetota</taxon>
        <taxon>Actinomycetes</taxon>
        <taxon>Propionibacteriales</taxon>
        <taxon>Nocardioidaceae</taxon>
        <taxon>Nocardioides</taxon>
    </lineage>
</organism>
<dbReference type="GO" id="GO:0005829">
    <property type="term" value="C:cytosol"/>
    <property type="evidence" value="ECO:0007669"/>
    <property type="project" value="TreeGrafter"/>
</dbReference>
<keyword evidence="2" id="KW-0472">Membrane</keyword>
<evidence type="ECO:0000256" key="2">
    <source>
        <dbReference type="SAM" id="Phobius"/>
    </source>
</evidence>
<evidence type="ECO:0000259" key="3">
    <source>
        <dbReference type="PROSITE" id="PS51192"/>
    </source>
</evidence>
<feature type="compositionally biased region" description="Polar residues" evidence="1">
    <location>
        <begin position="677"/>
        <end position="688"/>
    </location>
</feature>
<dbReference type="Proteomes" id="UP000281738">
    <property type="component" value="Unassembled WGS sequence"/>
</dbReference>
<comment type="caution">
    <text evidence="4">The sequence shown here is derived from an EMBL/GenBank/DDBJ whole genome shotgun (WGS) entry which is preliminary data.</text>
</comment>
<dbReference type="SUPFAM" id="SSF52540">
    <property type="entry name" value="P-loop containing nucleoside triphosphate hydrolases"/>
    <property type="match status" value="1"/>
</dbReference>
<dbReference type="GO" id="GO:0005524">
    <property type="term" value="F:ATP binding"/>
    <property type="evidence" value="ECO:0007669"/>
    <property type="project" value="InterPro"/>
</dbReference>
<evidence type="ECO:0000256" key="1">
    <source>
        <dbReference type="SAM" id="MobiDB-lite"/>
    </source>
</evidence>
<dbReference type="SMART" id="SM00487">
    <property type="entry name" value="DEXDc"/>
    <property type="match status" value="1"/>
</dbReference>
<keyword evidence="2" id="KW-0812">Transmembrane</keyword>
<feature type="domain" description="Helicase ATP-binding" evidence="3">
    <location>
        <begin position="3"/>
        <end position="179"/>
    </location>
</feature>